<dbReference type="InterPro" id="IPR003658">
    <property type="entry name" value="Anti-sigma_ant"/>
</dbReference>
<dbReference type="PANTHER" id="PTHR33495">
    <property type="entry name" value="ANTI-SIGMA FACTOR ANTAGONIST TM_1081-RELATED-RELATED"/>
    <property type="match status" value="1"/>
</dbReference>
<protein>
    <recommendedName>
        <fullName evidence="2">Anti-sigma factor antagonist</fullName>
    </recommendedName>
</protein>
<keyword evidence="5" id="KW-1185">Reference proteome</keyword>
<dbReference type="PANTHER" id="PTHR33495:SF2">
    <property type="entry name" value="ANTI-SIGMA FACTOR ANTAGONIST TM_1081-RELATED"/>
    <property type="match status" value="1"/>
</dbReference>
<dbReference type="NCBIfam" id="TIGR00377">
    <property type="entry name" value="ant_ant_sig"/>
    <property type="match status" value="1"/>
</dbReference>
<dbReference type="Proteomes" id="UP000601223">
    <property type="component" value="Unassembled WGS sequence"/>
</dbReference>
<feature type="domain" description="STAS" evidence="3">
    <location>
        <begin position="3"/>
        <end position="103"/>
    </location>
</feature>
<name>A0A8J3JSG6_9ACTN</name>
<dbReference type="SUPFAM" id="SSF52091">
    <property type="entry name" value="SpoIIaa-like"/>
    <property type="match status" value="1"/>
</dbReference>
<evidence type="ECO:0000313" key="4">
    <source>
        <dbReference type="EMBL" id="GIF84315.1"/>
    </source>
</evidence>
<dbReference type="Pfam" id="PF01740">
    <property type="entry name" value="STAS"/>
    <property type="match status" value="1"/>
</dbReference>
<evidence type="ECO:0000256" key="1">
    <source>
        <dbReference type="ARBA" id="ARBA00009013"/>
    </source>
</evidence>
<dbReference type="RefSeq" id="WP_203752412.1">
    <property type="nucleotide sequence ID" value="NZ_BONF01000036.1"/>
</dbReference>
<sequence length="103" mass="11441">MGLTHTMTVRDDACVIRILGDVDMSASEDVHRWLRAAVDHADCREVEVDLAQTAFLDSMGIRGLVRAREYAAGRGVAMHCVNVQPWVRRVFEIAGVAGYLDVR</sequence>
<accession>A0A8J3JSG6</accession>
<organism evidence="4 5">
    <name type="scientific">Catellatospora bangladeshensis</name>
    <dbReference type="NCBI Taxonomy" id="310355"/>
    <lineage>
        <taxon>Bacteria</taxon>
        <taxon>Bacillati</taxon>
        <taxon>Actinomycetota</taxon>
        <taxon>Actinomycetes</taxon>
        <taxon>Micromonosporales</taxon>
        <taxon>Micromonosporaceae</taxon>
        <taxon>Catellatospora</taxon>
    </lineage>
</organism>
<dbReference type="InterPro" id="IPR036513">
    <property type="entry name" value="STAS_dom_sf"/>
</dbReference>
<proteinExistence type="inferred from homology"/>
<comment type="similarity">
    <text evidence="1 2">Belongs to the anti-sigma-factor antagonist family.</text>
</comment>
<dbReference type="EMBL" id="BONF01000036">
    <property type="protein sequence ID" value="GIF84315.1"/>
    <property type="molecule type" value="Genomic_DNA"/>
</dbReference>
<comment type="caution">
    <text evidence="4">The sequence shown here is derived from an EMBL/GenBank/DDBJ whole genome shotgun (WGS) entry which is preliminary data.</text>
</comment>
<gene>
    <name evidence="4" type="ORF">Cba03nite_56640</name>
</gene>
<dbReference type="PROSITE" id="PS50801">
    <property type="entry name" value="STAS"/>
    <property type="match status" value="1"/>
</dbReference>
<dbReference type="InterPro" id="IPR002645">
    <property type="entry name" value="STAS_dom"/>
</dbReference>
<dbReference type="CDD" id="cd07043">
    <property type="entry name" value="STAS_anti-anti-sigma_factors"/>
    <property type="match status" value="1"/>
</dbReference>
<dbReference type="GO" id="GO:0043856">
    <property type="term" value="F:anti-sigma factor antagonist activity"/>
    <property type="evidence" value="ECO:0007669"/>
    <property type="project" value="InterPro"/>
</dbReference>
<evidence type="ECO:0000256" key="2">
    <source>
        <dbReference type="RuleBase" id="RU003749"/>
    </source>
</evidence>
<dbReference type="AlphaFoldDB" id="A0A8J3JSG6"/>
<reference evidence="4 5" key="1">
    <citation type="submission" date="2021-01" db="EMBL/GenBank/DDBJ databases">
        <title>Whole genome shotgun sequence of Catellatospora bangladeshensis NBRC 107357.</title>
        <authorList>
            <person name="Komaki H."/>
            <person name="Tamura T."/>
        </authorList>
    </citation>
    <scope>NUCLEOTIDE SEQUENCE [LARGE SCALE GENOMIC DNA]</scope>
    <source>
        <strain evidence="4 5">NBRC 107357</strain>
    </source>
</reference>
<evidence type="ECO:0000259" key="3">
    <source>
        <dbReference type="PROSITE" id="PS50801"/>
    </source>
</evidence>
<evidence type="ECO:0000313" key="5">
    <source>
        <dbReference type="Proteomes" id="UP000601223"/>
    </source>
</evidence>
<dbReference type="Gene3D" id="3.30.750.24">
    <property type="entry name" value="STAS domain"/>
    <property type="match status" value="1"/>
</dbReference>